<reference evidence="2 3" key="1">
    <citation type="submission" date="2019-03" db="EMBL/GenBank/DDBJ databases">
        <title>Genomic Encyclopedia of Type Strains, Phase IV (KMG-IV): sequencing the most valuable type-strain genomes for metagenomic binning, comparative biology and taxonomic classification.</title>
        <authorList>
            <person name="Goeker M."/>
        </authorList>
    </citation>
    <scope>NUCLEOTIDE SEQUENCE [LARGE SCALE GENOMIC DNA]</scope>
    <source>
        <strain evidence="2 3">DSM 25964</strain>
    </source>
</reference>
<comment type="caution">
    <text evidence="2">The sequence shown here is derived from an EMBL/GenBank/DDBJ whole genome shotgun (WGS) entry which is preliminary data.</text>
</comment>
<feature type="region of interest" description="Disordered" evidence="1">
    <location>
        <begin position="92"/>
        <end position="117"/>
    </location>
</feature>
<evidence type="ECO:0000313" key="3">
    <source>
        <dbReference type="Proteomes" id="UP000295066"/>
    </source>
</evidence>
<name>A0A4R8MH72_9BACT</name>
<evidence type="ECO:0000313" key="2">
    <source>
        <dbReference type="EMBL" id="TDY63285.1"/>
    </source>
</evidence>
<gene>
    <name evidence="2" type="ORF">C8D99_102266</name>
</gene>
<dbReference type="EMBL" id="SORI01000002">
    <property type="protein sequence ID" value="TDY63285.1"/>
    <property type="molecule type" value="Genomic_DNA"/>
</dbReference>
<protein>
    <submittedName>
        <fullName evidence="2">Uncharacterized protein</fullName>
    </submittedName>
</protein>
<dbReference type="Proteomes" id="UP000295066">
    <property type="component" value="Unassembled WGS sequence"/>
</dbReference>
<feature type="compositionally biased region" description="Low complexity" evidence="1">
    <location>
        <begin position="100"/>
        <end position="117"/>
    </location>
</feature>
<proteinExistence type="predicted"/>
<keyword evidence="3" id="KW-1185">Reference proteome</keyword>
<organism evidence="2 3">
    <name type="scientific">Aminivibrio pyruvatiphilus</name>
    <dbReference type="NCBI Taxonomy" id="1005740"/>
    <lineage>
        <taxon>Bacteria</taxon>
        <taxon>Thermotogati</taxon>
        <taxon>Synergistota</taxon>
        <taxon>Synergistia</taxon>
        <taxon>Synergistales</taxon>
        <taxon>Aminobacteriaceae</taxon>
        <taxon>Aminivibrio</taxon>
    </lineage>
</organism>
<feature type="compositionally biased region" description="Basic and acidic residues" evidence="1">
    <location>
        <begin position="207"/>
        <end position="220"/>
    </location>
</feature>
<feature type="region of interest" description="Disordered" evidence="1">
    <location>
        <begin position="196"/>
        <end position="220"/>
    </location>
</feature>
<dbReference type="RefSeq" id="WP_133956296.1">
    <property type="nucleotide sequence ID" value="NZ_SORI01000002.1"/>
</dbReference>
<accession>A0A4R8MH72</accession>
<evidence type="ECO:0000256" key="1">
    <source>
        <dbReference type="SAM" id="MobiDB-lite"/>
    </source>
</evidence>
<sequence length="511" mass="56116">MRLFAALCIIIAGLAALPGISFGADVKALLSEANTLFRSADRDFMSGKMDSAWETVTRAKETITAAKEADPSNSQVTSLEKRIDQLAEKIEKRRGGASQAAPAGKPATPAAAPKRLPATAGRYLMEADRALKRTETILGPDRDKQDPARLPARVREALAPAEENLGKLLAEFPDFSDHPDVTPKVERLEAARKELEALEGTASASKGAEEAARAEREKESGEWLKKLRPFVASKSRMDDAPYLDPEKEMVSYAGFDISSEELARRHRIHGEAAAALEEYRSAGVKEPLELLAETAKEIERRLGEFSAGLEGLGRTALDESKSQLEWGRAFTAENLPKAERGEEFNILSRDVLLRIQNSLDQAAVFLPEDDPDLAGARADYTRLEEEGALLREKRVEKIRLLPEKFGGSEGEAIREAVAAAIGAEHPGAEVLRMNIVSPAWKEDWRFQEGADRVLRLTATRQVTVQAAVKKSDGVFLLTLGAYSPKNPDWTWGPVKGYVMFSDKMLEENVNK</sequence>
<dbReference type="AlphaFoldDB" id="A0A4R8MH72"/>